<gene>
    <name evidence="6 10" type="primary">adk</name>
    <name evidence="10" type="ORF">MCAPa_6310</name>
</gene>
<feature type="binding site" evidence="6">
    <location>
        <begin position="134"/>
        <end position="135"/>
    </location>
    <ligand>
        <name>ATP</name>
        <dbReference type="ChEBI" id="CHEBI:30616"/>
    </ligand>
</feature>
<dbReference type="GO" id="GO:0004017">
    <property type="term" value="F:AMP kinase activity"/>
    <property type="evidence" value="ECO:0007669"/>
    <property type="project" value="UniProtKB-UniRule"/>
</dbReference>
<dbReference type="HAMAP" id="MF_00235">
    <property type="entry name" value="Adenylate_kinase_Adk"/>
    <property type="match status" value="1"/>
</dbReference>
<evidence type="ECO:0000256" key="6">
    <source>
        <dbReference type="HAMAP-Rule" id="MF_00235"/>
    </source>
</evidence>
<dbReference type="FunFam" id="3.40.50.300:FF:000106">
    <property type="entry name" value="Adenylate kinase mitochondrial"/>
    <property type="match status" value="1"/>
</dbReference>
<feature type="region of interest" description="LID" evidence="6">
    <location>
        <begin position="124"/>
        <end position="161"/>
    </location>
</feature>
<evidence type="ECO:0000256" key="1">
    <source>
        <dbReference type="ARBA" id="ARBA00022679"/>
    </source>
</evidence>
<dbReference type="AlphaFoldDB" id="A0A084EJN6"/>
<dbReference type="PANTHER" id="PTHR23359">
    <property type="entry name" value="NUCLEOTIDE KINASE"/>
    <property type="match status" value="1"/>
</dbReference>
<dbReference type="InterPro" id="IPR007862">
    <property type="entry name" value="Adenylate_kinase_lid-dom"/>
</dbReference>
<feature type="binding site" evidence="6">
    <location>
        <position position="31"/>
    </location>
    <ligand>
        <name>AMP</name>
        <dbReference type="ChEBI" id="CHEBI:456215"/>
    </ligand>
</feature>
<comment type="pathway">
    <text evidence="6">Purine metabolism; AMP biosynthesis via salvage pathway; AMP from ADP: step 1/1.</text>
</comment>
<dbReference type="GO" id="GO:0005737">
    <property type="term" value="C:cytoplasm"/>
    <property type="evidence" value="ECO:0007669"/>
    <property type="project" value="UniProtKB-SubCell"/>
</dbReference>
<dbReference type="UniPathway" id="UPA00588">
    <property type="reaction ID" value="UER00649"/>
</dbReference>
<comment type="domain">
    <text evidence="6">Consists of three domains, a large central CORE domain and two small peripheral domains, NMPbind and LID, which undergo movements during catalysis. The LID domain closes over the site of phosphoryl transfer upon ATP binding. Assembling and dissambling the active center during each catalytic cycle provides an effective means to prevent ATP hydrolysis. Some bacteria have evolved a zinc-coordinating structure that stabilizes the LID domain.</text>
</comment>
<dbReference type="CDD" id="cd01428">
    <property type="entry name" value="ADK"/>
    <property type="match status" value="1"/>
</dbReference>
<feature type="binding site" evidence="6">
    <location>
        <position position="158"/>
    </location>
    <ligand>
        <name>AMP</name>
        <dbReference type="ChEBI" id="CHEBI:456215"/>
    </ligand>
</feature>
<dbReference type="Pfam" id="PF05191">
    <property type="entry name" value="ADK_lid"/>
    <property type="match status" value="1"/>
</dbReference>
<dbReference type="PROSITE" id="PS00113">
    <property type="entry name" value="ADENYLATE_KINASE"/>
    <property type="match status" value="1"/>
</dbReference>
<dbReference type="GeneID" id="23778370"/>
<dbReference type="NCBIfam" id="NF001381">
    <property type="entry name" value="PRK00279.1-3"/>
    <property type="match status" value="1"/>
</dbReference>
<keyword evidence="1 6" id="KW-0808">Transferase</keyword>
<dbReference type="GO" id="GO:0044209">
    <property type="term" value="P:AMP salvage"/>
    <property type="evidence" value="ECO:0007669"/>
    <property type="project" value="UniProtKB-UniRule"/>
</dbReference>
<dbReference type="NCBIfam" id="TIGR01351">
    <property type="entry name" value="adk"/>
    <property type="match status" value="1"/>
</dbReference>
<proteinExistence type="inferred from homology"/>
<dbReference type="SMR" id="A0A084EJN6"/>
<keyword evidence="6" id="KW-0479">Metal-binding</keyword>
<dbReference type="GO" id="GO:0005524">
    <property type="term" value="F:ATP binding"/>
    <property type="evidence" value="ECO:0007669"/>
    <property type="project" value="UniProtKB-UniRule"/>
</dbReference>
<feature type="region of interest" description="NMP" evidence="6">
    <location>
        <begin position="30"/>
        <end position="59"/>
    </location>
</feature>
<feature type="binding site" evidence="6">
    <location>
        <position position="148"/>
    </location>
    <ligand>
        <name>Zn(2+)</name>
        <dbReference type="ChEBI" id="CHEBI:29105"/>
        <note>structural</note>
    </ligand>
</feature>
<feature type="binding site" evidence="6">
    <location>
        <position position="197"/>
    </location>
    <ligand>
        <name>ATP</name>
        <dbReference type="ChEBI" id="CHEBI:30616"/>
    </ligand>
</feature>
<dbReference type="InterPro" id="IPR000850">
    <property type="entry name" value="Adenylat/UMP-CMP_kin"/>
</dbReference>
<evidence type="ECO:0000256" key="8">
    <source>
        <dbReference type="RuleBase" id="RU003331"/>
    </source>
</evidence>
<keyword evidence="5 6" id="KW-0067">ATP-binding</keyword>
<organism evidence="10 11">
    <name type="scientific">Mycoplasma capricolum subsp. capricolum 14232</name>
    <dbReference type="NCBI Taxonomy" id="1188238"/>
    <lineage>
        <taxon>Bacteria</taxon>
        <taxon>Bacillati</taxon>
        <taxon>Mycoplasmatota</taxon>
        <taxon>Mollicutes</taxon>
        <taxon>Mycoplasmataceae</taxon>
        <taxon>Mycoplasma</taxon>
    </lineage>
</organism>
<feature type="binding site" evidence="6">
    <location>
        <position position="125"/>
    </location>
    <ligand>
        <name>ATP</name>
        <dbReference type="ChEBI" id="CHEBI:30616"/>
    </ligand>
</feature>
<comment type="caution">
    <text evidence="10">The sequence shown here is derived from an EMBL/GenBank/DDBJ whole genome shotgun (WGS) entry which is preliminary data.</text>
</comment>
<feature type="domain" description="Adenylate kinase active site lid" evidence="9">
    <location>
        <begin position="125"/>
        <end position="160"/>
    </location>
</feature>
<dbReference type="EC" id="2.7.4.3" evidence="6 8"/>
<dbReference type="SUPFAM" id="SSF52540">
    <property type="entry name" value="P-loop containing nucleoside triphosphate hydrolases"/>
    <property type="match status" value="1"/>
</dbReference>
<comment type="catalytic activity">
    <reaction evidence="6 8">
        <text>AMP + ATP = 2 ADP</text>
        <dbReference type="Rhea" id="RHEA:12973"/>
        <dbReference type="ChEBI" id="CHEBI:30616"/>
        <dbReference type="ChEBI" id="CHEBI:456215"/>
        <dbReference type="ChEBI" id="CHEBI:456216"/>
        <dbReference type="EC" id="2.7.4.3"/>
    </reaction>
</comment>
<evidence type="ECO:0000313" key="11">
    <source>
        <dbReference type="Proteomes" id="UP000028533"/>
    </source>
</evidence>
<feature type="binding site" evidence="6">
    <location>
        <position position="90"/>
    </location>
    <ligand>
        <name>AMP</name>
        <dbReference type="ChEBI" id="CHEBI:456215"/>
    </ligand>
</feature>
<feature type="binding site" evidence="6">
    <location>
        <position position="36"/>
    </location>
    <ligand>
        <name>AMP</name>
        <dbReference type="ChEBI" id="CHEBI:456215"/>
    </ligand>
</feature>
<keyword evidence="6" id="KW-0862">Zinc</keyword>
<reference evidence="10 11" key="1">
    <citation type="submission" date="2014-02" db="EMBL/GenBank/DDBJ databases">
        <title>Genome sequence of Mycoplasma capricolum subsp. capricolum strain 14232.</title>
        <authorList>
            <person name="Sirand-Pugnet P."/>
            <person name="Breton M."/>
            <person name="Dordet-Frisoni E."/>
            <person name="Baranowski E."/>
            <person name="Barre A."/>
            <person name="Couture C."/>
            <person name="Dupuy V."/>
            <person name="Gaurivaud P."/>
            <person name="Jacob D."/>
            <person name="Lemaitre C."/>
            <person name="Manso-Silvan L."/>
            <person name="Nikolski M."/>
            <person name="Nouvel L.-X."/>
            <person name="Poumarat F."/>
            <person name="Tardy F."/>
            <person name="Thebault P."/>
            <person name="Theil S."/>
            <person name="Citti C."/>
            <person name="Thiaucourt F."/>
            <person name="Blanchard A."/>
        </authorList>
    </citation>
    <scope>NUCLEOTIDE SEQUENCE [LARGE SCALE GENOMIC DNA]</scope>
    <source>
        <strain evidence="10 11">14232</strain>
    </source>
</reference>
<feature type="binding site" evidence="6">
    <location>
        <begin position="83"/>
        <end position="86"/>
    </location>
    <ligand>
        <name>AMP</name>
        <dbReference type="ChEBI" id="CHEBI:456215"/>
    </ligand>
</feature>
<keyword evidence="3 6" id="KW-0547">Nucleotide-binding</keyword>
<keyword evidence="6" id="KW-0963">Cytoplasm</keyword>
<feature type="binding site" evidence="6">
    <location>
        <begin position="57"/>
        <end position="59"/>
    </location>
    <ligand>
        <name>AMP</name>
        <dbReference type="ChEBI" id="CHEBI:456215"/>
    </ligand>
</feature>
<dbReference type="EMBL" id="JFDO01000026">
    <property type="protein sequence ID" value="KEZ18178.1"/>
    <property type="molecule type" value="Genomic_DNA"/>
</dbReference>
<accession>A0A084EJN6</accession>
<feature type="binding site" evidence="6">
    <location>
        <position position="128"/>
    </location>
    <ligand>
        <name>Zn(2+)</name>
        <dbReference type="ChEBI" id="CHEBI:29105"/>
        <note>structural</note>
    </ligand>
</feature>
<evidence type="ECO:0000256" key="4">
    <source>
        <dbReference type="ARBA" id="ARBA00022777"/>
    </source>
</evidence>
<keyword evidence="4 6" id="KW-0418">Kinase</keyword>
<dbReference type="PRINTS" id="PR00094">
    <property type="entry name" value="ADENYLTKNASE"/>
</dbReference>
<dbReference type="Proteomes" id="UP000028533">
    <property type="component" value="Unassembled WGS sequence"/>
</dbReference>
<comment type="similarity">
    <text evidence="6 7">Belongs to the adenylate kinase family.</text>
</comment>
<feature type="binding site" evidence="6">
    <location>
        <position position="151"/>
    </location>
    <ligand>
        <name>Zn(2+)</name>
        <dbReference type="ChEBI" id="CHEBI:29105"/>
        <note>structural</note>
    </ligand>
</feature>
<keyword evidence="2 6" id="KW-0545">Nucleotide biosynthesis</keyword>
<comment type="function">
    <text evidence="6">Catalyzes the reversible transfer of the terminal phosphate group between ATP and AMP. Plays an important role in cellular energy homeostasis and in adenine nucleotide metabolism.</text>
</comment>
<feature type="binding site" evidence="6">
    <location>
        <position position="169"/>
    </location>
    <ligand>
        <name>AMP</name>
        <dbReference type="ChEBI" id="CHEBI:456215"/>
    </ligand>
</feature>
<dbReference type="RefSeq" id="WP_011387531.1">
    <property type="nucleotide sequence ID" value="NZ_JFDO01000026.1"/>
</dbReference>
<comment type="subunit">
    <text evidence="6 8">Monomer.</text>
</comment>
<dbReference type="GO" id="GO:0008270">
    <property type="term" value="F:zinc ion binding"/>
    <property type="evidence" value="ECO:0007669"/>
    <property type="project" value="UniProtKB-UniRule"/>
</dbReference>
<evidence type="ECO:0000256" key="3">
    <source>
        <dbReference type="ARBA" id="ARBA00022741"/>
    </source>
</evidence>
<sequence>MNIMLLGAPGCGKGTQAEQLVNKLNFIQVSTGDLMRKEISLNTTLGLKCQEYMNAGKYVPDQIVNQIVNQFLQYNNDKLIFDGYPRTLEQAKSLEKMLDLYNKKIDYVFYIDVNEQILIKRITNRLVCPLCKASFNLETRKPKQEGLCDFDNTKLVKRSDDSLDKVKIRLQTYKEQTLPLIDYFKTNSKFIEIKADNLSAEQVFNQIKGELKI</sequence>
<feature type="binding site" evidence="6">
    <location>
        <begin position="10"/>
        <end position="15"/>
    </location>
    <ligand>
        <name>ATP</name>
        <dbReference type="ChEBI" id="CHEBI:30616"/>
    </ligand>
</feature>
<dbReference type="InterPro" id="IPR006259">
    <property type="entry name" value="Adenyl_kin_sub"/>
</dbReference>
<dbReference type="Gene3D" id="3.40.50.300">
    <property type="entry name" value="P-loop containing nucleotide triphosphate hydrolases"/>
    <property type="match status" value="1"/>
</dbReference>
<evidence type="ECO:0000256" key="2">
    <source>
        <dbReference type="ARBA" id="ARBA00022727"/>
    </source>
</evidence>
<evidence type="ECO:0000256" key="5">
    <source>
        <dbReference type="ARBA" id="ARBA00022840"/>
    </source>
</evidence>
<name>A0A084EJN6_MYCCA</name>
<dbReference type="Pfam" id="PF00406">
    <property type="entry name" value="ADK"/>
    <property type="match status" value="1"/>
</dbReference>
<evidence type="ECO:0000259" key="9">
    <source>
        <dbReference type="Pfam" id="PF05191"/>
    </source>
</evidence>
<protein>
    <recommendedName>
        <fullName evidence="6 8">Adenylate kinase</fullName>
        <shortName evidence="6">AK</shortName>
        <ecNumber evidence="6 8">2.7.4.3</ecNumber>
    </recommendedName>
    <alternativeName>
        <fullName evidence="6">ATP-AMP transphosphorylase</fullName>
    </alternativeName>
    <alternativeName>
        <fullName evidence="6">ATP:AMP phosphotransferase</fullName>
    </alternativeName>
    <alternativeName>
        <fullName evidence="6">Adenylate monophosphate kinase</fullName>
    </alternativeName>
</protein>
<comment type="subcellular location">
    <subcellularLocation>
        <location evidence="6 8">Cytoplasm</location>
    </subcellularLocation>
</comment>
<feature type="binding site" evidence="6">
    <location>
        <position position="131"/>
    </location>
    <ligand>
        <name>Zn(2+)</name>
        <dbReference type="ChEBI" id="CHEBI:29105"/>
        <note>structural</note>
    </ligand>
</feature>
<evidence type="ECO:0000313" key="10">
    <source>
        <dbReference type="EMBL" id="KEZ18178.1"/>
    </source>
</evidence>
<dbReference type="InterPro" id="IPR027417">
    <property type="entry name" value="P-loop_NTPase"/>
</dbReference>
<evidence type="ECO:0000256" key="7">
    <source>
        <dbReference type="RuleBase" id="RU003330"/>
    </source>
</evidence>
<dbReference type="InterPro" id="IPR033690">
    <property type="entry name" value="Adenylat_kinase_CS"/>
</dbReference>